<sequence length="114" mass="12809">MSPGDQPQQQDPSSQKARKGVNEDQLVNRSKCTMTKHIFSRAAKRADQVVAAITDRLNGNAARRRNIKQRLHLAMMAAEQHHIVAARAAQKRTAGITKHGALLHWRTEFHRNAV</sequence>
<feature type="compositionally biased region" description="Low complexity" evidence="1">
    <location>
        <begin position="1"/>
        <end position="15"/>
    </location>
</feature>
<proteinExistence type="predicted"/>
<name>Q5VJ07_AERHY</name>
<dbReference type="AlphaFoldDB" id="Q5VJ07"/>
<evidence type="ECO:0000313" key="2">
    <source>
        <dbReference type="EMBL" id="AAS46722.1"/>
    </source>
</evidence>
<feature type="region of interest" description="Disordered" evidence="1">
    <location>
        <begin position="1"/>
        <end position="26"/>
    </location>
</feature>
<reference evidence="2" key="1">
    <citation type="journal article" date="2005" name="Appl. Environ. Microbiol.">
        <title>Identification and characterization of putative virulence genes and gene clusters in Aeromonas hydrophila PPD134/91.</title>
        <authorList>
            <person name="Yu H.B."/>
            <person name="Zhang Y.L."/>
            <person name="Lau Y.L."/>
            <person name="Yao F."/>
            <person name="Vilches S."/>
            <person name="Merino S."/>
            <person name="Tomas J.M."/>
            <person name="Howard S.P."/>
            <person name="Leung K.Y."/>
        </authorList>
    </citation>
    <scope>NUCLEOTIDE SEQUENCE</scope>
    <source>
        <strain evidence="2">PPD134/91</strain>
    </source>
</reference>
<protein>
    <submittedName>
        <fullName evidence="2">Uncharacterized protein</fullName>
    </submittedName>
</protein>
<evidence type="ECO:0000256" key="1">
    <source>
        <dbReference type="SAM" id="MobiDB-lite"/>
    </source>
</evidence>
<organism evidence="2">
    <name type="scientific">Aeromonas hydrophila</name>
    <dbReference type="NCBI Taxonomy" id="644"/>
    <lineage>
        <taxon>Bacteria</taxon>
        <taxon>Pseudomonadati</taxon>
        <taxon>Pseudomonadota</taxon>
        <taxon>Gammaproteobacteria</taxon>
        <taxon>Aeromonadales</taxon>
        <taxon>Aeromonadaceae</taxon>
        <taxon>Aeromonas</taxon>
    </lineage>
</organism>
<accession>Q5VJ07</accession>
<dbReference type="EMBL" id="AY442269">
    <property type="protein sequence ID" value="AAS46722.1"/>
    <property type="molecule type" value="Genomic_DNA"/>
</dbReference>